<comment type="caution">
    <text evidence="2">The sequence shown here is derived from an EMBL/GenBank/DDBJ whole genome shotgun (WGS) entry which is preliminary data.</text>
</comment>
<protein>
    <recommendedName>
        <fullName evidence="1">HD domain-containing protein</fullName>
    </recommendedName>
</protein>
<dbReference type="Proteomes" id="UP000034452">
    <property type="component" value="Unassembled WGS sequence"/>
</dbReference>
<proteinExistence type="predicted"/>
<dbReference type="SUPFAM" id="SSF109604">
    <property type="entry name" value="HD-domain/PDEase-like"/>
    <property type="match status" value="1"/>
</dbReference>
<feature type="domain" description="HD" evidence="1">
    <location>
        <begin position="36"/>
        <end position="143"/>
    </location>
</feature>
<dbReference type="Gene3D" id="1.10.3210.10">
    <property type="entry name" value="Hypothetical protein af1432"/>
    <property type="match status" value="1"/>
</dbReference>
<gene>
    <name evidence="2" type="ORF">UU13_C0004G0010</name>
</gene>
<dbReference type="InterPro" id="IPR006674">
    <property type="entry name" value="HD_domain"/>
</dbReference>
<evidence type="ECO:0000313" key="3">
    <source>
        <dbReference type="Proteomes" id="UP000034452"/>
    </source>
</evidence>
<evidence type="ECO:0000259" key="1">
    <source>
        <dbReference type="Pfam" id="PF01966"/>
    </source>
</evidence>
<sequence>MRNNTKNNENLIQKFNEREFIEKIKPYFALMRAGDWEHAKRVVKWVKKLGKGRKNLNFLVVAAYIHDIGWFGVAPKGKIDLKEMLKLESKANKNSSKLISKILSDLKFTDLEIKIINKLVAATDRHKSKTEEETIIVDADNLSKLDIEHFRQKYQPKSFKKLADLLESELPNRIKTKKGKELFYKLFSNLKKEISKN</sequence>
<dbReference type="InterPro" id="IPR003607">
    <property type="entry name" value="HD/PDEase_dom"/>
</dbReference>
<evidence type="ECO:0000313" key="2">
    <source>
        <dbReference type="EMBL" id="KKR70514.1"/>
    </source>
</evidence>
<organism evidence="2 3">
    <name type="scientific">Candidatus Nomurabacteria bacterium GW2011_GWB1_40_7</name>
    <dbReference type="NCBI Taxonomy" id="1618744"/>
    <lineage>
        <taxon>Bacteria</taxon>
        <taxon>Candidatus Nomuraibacteriota</taxon>
    </lineage>
</organism>
<reference evidence="2 3" key="1">
    <citation type="journal article" date="2015" name="Nature">
        <title>rRNA introns, odd ribosomes, and small enigmatic genomes across a large radiation of phyla.</title>
        <authorList>
            <person name="Brown C.T."/>
            <person name="Hug L.A."/>
            <person name="Thomas B.C."/>
            <person name="Sharon I."/>
            <person name="Castelle C.J."/>
            <person name="Singh A."/>
            <person name="Wilkins M.J."/>
            <person name="Williams K.H."/>
            <person name="Banfield J.F."/>
        </authorList>
    </citation>
    <scope>NUCLEOTIDE SEQUENCE [LARGE SCALE GENOMIC DNA]</scope>
</reference>
<name>A0A0G0T0F6_9BACT</name>
<dbReference type="AlphaFoldDB" id="A0A0G0T0F6"/>
<dbReference type="CDD" id="cd00077">
    <property type="entry name" value="HDc"/>
    <property type="match status" value="1"/>
</dbReference>
<accession>A0A0G0T0F6</accession>
<dbReference type="EMBL" id="LBZL01000004">
    <property type="protein sequence ID" value="KKR70514.1"/>
    <property type="molecule type" value="Genomic_DNA"/>
</dbReference>
<dbReference type="Pfam" id="PF01966">
    <property type="entry name" value="HD"/>
    <property type="match status" value="1"/>
</dbReference>